<name>A0ABS4W133_9PSEU</name>
<evidence type="ECO:0000256" key="1">
    <source>
        <dbReference type="SAM" id="MobiDB-lite"/>
    </source>
</evidence>
<feature type="region of interest" description="Disordered" evidence="1">
    <location>
        <begin position="1"/>
        <end position="76"/>
    </location>
</feature>
<feature type="compositionally biased region" description="Basic residues" evidence="1">
    <location>
        <begin position="45"/>
        <end position="69"/>
    </location>
</feature>
<proteinExistence type="predicted"/>
<feature type="compositionally biased region" description="Low complexity" evidence="1">
    <location>
        <begin position="28"/>
        <end position="44"/>
    </location>
</feature>
<comment type="caution">
    <text evidence="2">The sequence shown here is derived from an EMBL/GenBank/DDBJ whole genome shotgun (WGS) entry which is preliminary data.</text>
</comment>
<dbReference type="Gene3D" id="3.30.360.10">
    <property type="entry name" value="Dihydrodipicolinate Reductase, domain 2"/>
    <property type="match status" value="1"/>
</dbReference>
<gene>
    <name evidence="2" type="ORF">JOF36_005598</name>
</gene>
<dbReference type="EMBL" id="JAGINU010000001">
    <property type="protein sequence ID" value="MBP2369902.1"/>
    <property type="molecule type" value="Genomic_DNA"/>
</dbReference>
<evidence type="ECO:0000313" key="2">
    <source>
        <dbReference type="EMBL" id="MBP2369902.1"/>
    </source>
</evidence>
<evidence type="ECO:0000313" key="3">
    <source>
        <dbReference type="Proteomes" id="UP001519295"/>
    </source>
</evidence>
<reference evidence="2 3" key="1">
    <citation type="submission" date="2021-03" db="EMBL/GenBank/DDBJ databases">
        <title>Sequencing the genomes of 1000 actinobacteria strains.</title>
        <authorList>
            <person name="Klenk H.-P."/>
        </authorList>
    </citation>
    <scope>NUCLEOTIDE SEQUENCE [LARGE SCALE GENOMIC DNA]</scope>
    <source>
        <strain evidence="2 3">DSM 45256</strain>
    </source>
</reference>
<protein>
    <submittedName>
        <fullName evidence="2">Uncharacterized protein</fullName>
    </submittedName>
</protein>
<keyword evidence="3" id="KW-1185">Reference proteome</keyword>
<feature type="compositionally biased region" description="Basic and acidic residues" evidence="1">
    <location>
        <begin position="205"/>
        <end position="215"/>
    </location>
</feature>
<feature type="region of interest" description="Disordered" evidence="1">
    <location>
        <begin position="187"/>
        <end position="253"/>
    </location>
</feature>
<dbReference type="Proteomes" id="UP001519295">
    <property type="component" value="Unassembled WGS sequence"/>
</dbReference>
<dbReference type="SUPFAM" id="SSF55347">
    <property type="entry name" value="Glyceraldehyde-3-phosphate dehydrogenase-like, C-terminal domain"/>
    <property type="match status" value="1"/>
</dbReference>
<accession>A0ABS4W133</accession>
<feature type="compositionally biased region" description="Polar residues" evidence="1">
    <location>
        <begin position="188"/>
        <end position="198"/>
    </location>
</feature>
<organism evidence="2 3">
    <name type="scientific">Pseudonocardia parietis</name>
    <dbReference type="NCBI Taxonomy" id="570936"/>
    <lineage>
        <taxon>Bacteria</taxon>
        <taxon>Bacillati</taxon>
        <taxon>Actinomycetota</taxon>
        <taxon>Actinomycetes</taxon>
        <taxon>Pseudonocardiales</taxon>
        <taxon>Pseudonocardiaceae</taxon>
        <taxon>Pseudonocardia</taxon>
    </lineage>
</organism>
<sequence>MQGRPCPRWLGSRTEATVTEHGPLAAVGQAGRSESGSRAAPARRGSPRVRRQAARGRRGSAPRGGRGRSGRPACGSGAIGRCRSTYQAAGALHGLRIAVYGDRGSLSWDHERAEVMRWRPVDGPEALLTKTGPMATDGALDASRFAAGHPDGYGLAFANLYRDFANVLLADANGDDLIRSCHRCPASKTANTPSTLSRQPCAHKRQVDAGRRSELRPGPTLAWRPSRARPRPTPGEETAGTVGSATGDYLKGL</sequence>